<gene>
    <name evidence="10" type="ORF">A6E15_04450</name>
</gene>
<evidence type="ECO:0000256" key="6">
    <source>
        <dbReference type="ARBA" id="ARBA00022989"/>
    </source>
</evidence>
<dbReference type="PANTHER" id="PTHR43470">
    <property type="entry name" value="PHOSPHATE TRANSPORT SYSTEM PERMEASE PROTEIN PSTA-RELATED"/>
    <property type="match status" value="1"/>
</dbReference>
<keyword evidence="7 8" id="KW-0472">Membrane</keyword>
<evidence type="ECO:0000313" key="11">
    <source>
        <dbReference type="Proteomes" id="UP000189370"/>
    </source>
</evidence>
<name>A0A1S8AU83_9EURY</name>
<feature type="transmembrane region" description="Helical" evidence="8">
    <location>
        <begin position="189"/>
        <end position="209"/>
    </location>
</feature>
<dbReference type="Proteomes" id="UP000189370">
    <property type="component" value="Unassembled WGS sequence"/>
</dbReference>
<evidence type="ECO:0000256" key="1">
    <source>
        <dbReference type="ARBA" id="ARBA00004651"/>
    </source>
</evidence>
<dbReference type="NCBIfam" id="TIGR00974">
    <property type="entry name" value="3a0107s02c"/>
    <property type="match status" value="1"/>
</dbReference>
<evidence type="ECO:0000256" key="2">
    <source>
        <dbReference type="ARBA" id="ARBA00007069"/>
    </source>
</evidence>
<comment type="caution">
    <text evidence="10">The sequence shown here is derived from an EMBL/GenBank/DDBJ whole genome shotgun (WGS) entry which is preliminary data.</text>
</comment>
<evidence type="ECO:0000259" key="9">
    <source>
        <dbReference type="PROSITE" id="PS50928"/>
    </source>
</evidence>
<keyword evidence="4 8" id="KW-1003">Cell membrane</keyword>
<evidence type="ECO:0000256" key="3">
    <source>
        <dbReference type="ARBA" id="ARBA00022448"/>
    </source>
</evidence>
<organism evidence="10 11">
    <name type="scientific">Natrinema saccharevitans</name>
    <dbReference type="NCBI Taxonomy" id="301967"/>
    <lineage>
        <taxon>Archaea</taxon>
        <taxon>Methanobacteriati</taxon>
        <taxon>Methanobacteriota</taxon>
        <taxon>Stenosarchaea group</taxon>
        <taxon>Halobacteria</taxon>
        <taxon>Halobacteriales</taxon>
        <taxon>Natrialbaceae</taxon>
        <taxon>Natrinema</taxon>
    </lineage>
</organism>
<feature type="transmembrane region" description="Helical" evidence="8">
    <location>
        <begin position="281"/>
        <end position="310"/>
    </location>
</feature>
<dbReference type="PANTHER" id="PTHR43470:SF3">
    <property type="entry name" value="PHOSPHATE TRANSPORT SYSTEM PERMEASE PROTEIN PSTA-RELATED"/>
    <property type="match status" value="1"/>
</dbReference>
<keyword evidence="5 8" id="KW-0812">Transmembrane</keyword>
<dbReference type="InterPro" id="IPR035906">
    <property type="entry name" value="MetI-like_sf"/>
</dbReference>
<comment type="similarity">
    <text evidence="2 8">Belongs to the binding-protein-dependent transport system permease family. CysTW subfamily.</text>
</comment>
<evidence type="ECO:0000256" key="4">
    <source>
        <dbReference type="ARBA" id="ARBA00022475"/>
    </source>
</evidence>
<dbReference type="CDD" id="cd06261">
    <property type="entry name" value="TM_PBP2"/>
    <property type="match status" value="1"/>
</dbReference>
<protein>
    <recommendedName>
        <fullName evidence="8">Phosphate transport system permease protein PstA</fullName>
    </recommendedName>
</protein>
<dbReference type="OrthoDB" id="338493at2157"/>
<comment type="subcellular location">
    <subcellularLocation>
        <location evidence="1 8">Cell membrane</location>
        <topology evidence="1 8">Multi-pass membrane protein</topology>
    </subcellularLocation>
</comment>
<feature type="transmembrane region" description="Helical" evidence="8">
    <location>
        <begin position="62"/>
        <end position="81"/>
    </location>
</feature>
<feature type="transmembrane region" description="Helical" evidence="8">
    <location>
        <begin position="93"/>
        <end position="114"/>
    </location>
</feature>
<dbReference type="SUPFAM" id="SSF161098">
    <property type="entry name" value="MetI-like"/>
    <property type="match status" value="1"/>
</dbReference>
<proteinExistence type="inferred from homology"/>
<dbReference type="PROSITE" id="PS50928">
    <property type="entry name" value="ABC_TM1"/>
    <property type="match status" value="1"/>
</dbReference>
<dbReference type="EMBL" id="LWLN01000001">
    <property type="protein sequence ID" value="OLZ40280.1"/>
    <property type="molecule type" value="Genomic_DNA"/>
</dbReference>
<accession>A0A1S8AU83</accession>
<dbReference type="InterPro" id="IPR000515">
    <property type="entry name" value="MetI-like"/>
</dbReference>
<feature type="transmembrane region" description="Helical" evidence="8">
    <location>
        <begin position="21"/>
        <end position="50"/>
    </location>
</feature>
<feature type="transmembrane region" description="Helical" evidence="8">
    <location>
        <begin position="221"/>
        <end position="244"/>
    </location>
</feature>
<keyword evidence="3" id="KW-0813">Transport</keyword>
<reference evidence="11" key="1">
    <citation type="submission" date="2016-04" db="EMBL/GenBank/DDBJ databases">
        <authorList>
            <person name="Chen S.-C."/>
            <person name="Lai M.-C."/>
        </authorList>
    </citation>
    <scope>NUCLEOTIDE SEQUENCE [LARGE SCALE GENOMIC DNA]</scope>
    <source>
        <strain evidence="11">AB14</strain>
    </source>
</reference>
<dbReference type="GO" id="GO:0035435">
    <property type="term" value="P:phosphate ion transmembrane transport"/>
    <property type="evidence" value="ECO:0007669"/>
    <property type="project" value="InterPro"/>
</dbReference>
<feature type="transmembrane region" description="Helical" evidence="8">
    <location>
        <begin position="356"/>
        <end position="373"/>
    </location>
</feature>
<dbReference type="RefSeq" id="WP_076144126.1">
    <property type="nucleotide sequence ID" value="NZ_LWLN01000001.1"/>
</dbReference>
<feature type="domain" description="ABC transmembrane type-1" evidence="9">
    <location>
        <begin position="285"/>
        <end position="510"/>
    </location>
</feature>
<dbReference type="GO" id="GO:0005315">
    <property type="term" value="F:phosphate transmembrane transporter activity"/>
    <property type="evidence" value="ECO:0007669"/>
    <property type="project" value="InterPro"/>
</dbReference>
<dbReference type="GO" id="GO:0005886">
    <property type="term" value="C:plasma membrane"/>
    <property type="evidence" value="ECO:0007669"/>
    <property type="project" value="UniProtKB-SubCell"/>
</dbReference>
<evidence type="ECO:0000256" key="7">
    <source>
        <dbReference type="ARBA" id="ARBA00023136"/>
    </source>
</evidence>
<feature type="transmembrane region" description="Helical" evidence="8">
    <location>
        <begin position="322"/>
        <end position="344"/>
    </location>
</feature>
<dbReference type="AlphaFoldDB" id="A0A1S8AU83"/>
<evidence type="ECO:0000256" key="5">
    <source>
        <dbReference type="ARBA" id="ARBA00022692"/>
    </source>
</evidence>
<keyword evidence="11" id="KW-1185">Reference proteome</keyword>
<dbReference type="InterPro" id="IPR005672">
    <property type="entry name" value="Phosphate_PstA"/>
</dbReference>
<feature type="transmembrane region" description="Helical" evidence="8">
    <location>
        <begin position="149"/>
        <end position="169"/>
    </location>
</feature>
<sequence>MSERSLRYHSRNALTVDHSPALTGLSLVPIALFLVAFVVGSGTLVGWLGFESPLFGLALETVFTALLVASGACLLATGAASRLELVETTPDRSVGVGVSAGFGFVAFSAIGLAASQTFGLGGVFWALPASVVGLLVAGLVLYAREDLGVTVPSGLFSLLIAGLFLLDVIDPSWTYSPEGFGVTFLGTVFVPLLTILATFVGGWAGANAFRGFGAVGRQAGAFFLVGTNAALIMLVLVLLIAFIVKNGFGYAVEGIEIGPGLHFHWPFVMNGYDAYVGTKGIFPAIVGTFWLVVGAVVLAVPIGVGAAVFLTEYAEQGRFTSVLEIATNGLWSTPSVVFGLFGYAFLVPRFGNNTSLLAGMIVLGFMLLPLVVITSREAIKSVPDEYRDASAALGVSKWETIKDVTIPSAMPGIVTGVIIGIGRIAGETAPILIVTADNPQRKFAPAVLGSFEFTATPPFITNEALLSGSSALPYQLYGAITTGVVGDDPGYGWATAFVLLLVVLSFYVIGIATRMYFRKKLQA</sequence>
<feature type="transmembrane region" description="Helical" evidence="8">
    <location>
        <begin position="491"/>
        <end position="517"/>
    </location>
</feature>
<feature type="transmembrane region" description="Helical" evidence="8">
    <location>
        <begin position="120"/>
        <end position="142"/>
    </location>
</feature>
<evidence type="ECO:0000256" key="8">
    <source>
        <dbReference type="RuleBase" id="RU363043"/>
    </source>
</evidence>
<dbReference type="Gene3D" id="1.10.3720.10">
    <property type="entry name" value="MetI-like"/>
    <property type="match status" value="1"/>
</dbReference>
<keyword evidence="6 8" id="KW-1133">Transmembrane helix</keyword>
<dbReference type="Pfam" id="PF00528">
    <property type="entry name" value="BPD_transp_1"/>
    <property type="match status" value="1"/>
</dbReference>
<dbReference type="STRING" id="301967.A6E15_04450"/>
<evidence type="ECO:0000313" key="10">
    <source>
        <dbReference type="EMBL" id="OLZ40280.1"/>
    </source>
</evidence>